<accession>A0A414NYV5</accession>
<evidence type="ECO:0000256" key="1">
    <source>
        <dbReference type="ARBA" id="ARBA00004651"/>
    </source>
</evidence>
<name>A0A414NYV5_9FIRM</name>
<comment type="caution">
    <text evidence="7">The sequence shown here is derived from an EMBL/GenBank/DDBJ whole genome shotgun (WGS) entry which is preliminary data.</text>
</comment>
<feature type="transmembrane region" description="Helical" evidence="6">
    <location>
        <begin position="250"/>
        <end position="275"/>
    </location>
</feature>
<evidence type="ECO:0000256" key="2">
    <source>
        <dbReference type="ARBA" id="ARBA00022475"/>
    </source>
</evidence>
<feature type="transmembrane region" description="Helical" evidence="6">
    <location>
        <begin position="454"/>
        <end position="473"/>
    </location>
</feature>
<evidence type="ECO:0000256" key="6">
    <source>
        <dbReference type="SAM" id="Phobius"/>
    </source>
</evidence>
<feature type="transmembrane region" description="Helical" evidence="6">
    <location>
        <begin position="350"/>
        <end position="372"/>
    </location>
</feature>
<feature type="transmembrane region" description="Helical" evidence="6">
    <location>
        <begin position="197"/>
        <end position="230"/>
    </location>
</feature>
<feature type="transmembrane region" description="Helical" evidence="6">
    <location>
        <begin position="479"/>
        <end position="501"/>
    </location>
</feature>
<feature type="transmembrane region" description="Helical" evidence="6">
    <location>
        <begin position="326"/>
        <end position="344"/>
    </location>
</feature>
<feature type="transmembrane region" description="Helical" evidence="6">
    <location>
        <begin position="393"/>
        <end position="410"/>
    </location>
</feature>
<evidence type="ECO:0000313" key="8">
    <source>
        <dbReference type="Proteomes" id="UP000283442"/>
    </source>
</evidence>
<feature type="transmembrane region" description="Helical" evidence="6">
    <location>
        <begin position="416"/>
        <end position="433"/>
    </location>
</feature>
<evidence type="ECO:0000256" key="4">
    <source>
        <dbReference type="ARBA" id="ARBA00022989"/>
    </source>
</evidence>
<proteinExistence type="predicted"/>
<keyword evidence="2" id="KW-1003">Cell membrane</keyword>
<feature type="transmembrane region" description="Helical" evidence="6">
    <location>
        <begin position="49"/>
        <end position="69"/>
    </location>
</feature>
<dbReference type="GO" id="GO:0005886">
    <property type="term" value="C:plasma membrane"/>
    <property type="evidence" value="ECO:0007669"/>
    <property type="project" value="UniProtKB-SubCell"/>
</dbReference>
<feature type="transmembrane region" description="Helical" evidence="6">
    <location>
        <begin position="115"/>
        <end position="138"/>
    </location>
</feature>
<keyword evidence="5 6" id="KW-0472">Membrane</keyword>
<dbReference type="Proteomes" id="UP000283442">
    <property type="component" value="Unassembled WGS sequence"/>
</dbReference>
<evidence type="ECO:0000313" key="7">
    <source>
        <dbReference type="EMBL" id="RHF52857.1"/>
    </source>
</evidence>
<sequence>MFHLCSLTLYDILLGSRVIIKSGIRSDCVAKSTGISGKAFLASVAKFSVSSWATLVFGILSVMITTRIFSPEICGMLNLFNSATSFIIAFCTLGMDGAFPRFFHEPPPGWNVKTLFTRCVSIAVACWFVLSLISVILYKPISSLLFHQESLLFMVLLSLKVLAGMLLTYFLLQFYRFGNDPYHYNIQQILTSFFDRLFVITAAFVSATVNVVLSFATFGSFGLALTYLFIQRKQVFSWKGGWHHPEMHEVYRFALFSWPSGIMFAVSGFIMPYLISSILDVASLGIFASAGFFVAAFGVLQNGFRTYWGAFMYAHYQDENSKIKKTHSYVGIFIILILAAFILFQHPMYLFIGSAFQGSRLFFSLLLLAPLLDLWQQTTCYGMSLAKKNEESLIINVSMIVLTVPTAILFMQAYGLIGAAYATAVIAVVRFLFATWRGQRYYRSIRSKRETMGGLCILVLMGISNTVFNDSLLMESGAIIGLIIVMGIVYREAFAELYHVLRSMRKA</sequence>
<keyword evidence="4 6" id="KW-1133">Transmembrane helix</keyword>
<dbReference type="PANTHER" id="PTHR30250">
    <property type="entry name" value="PST FAMILY PREDICTED COLANIC ACID TRANSPORTER"/>
    <property type="match status" value="1"/>
</dbReference>
<dbReference type="InterPro" id="IPR050833">
    <property type="entry name" value="Poly_Biosynth_Transport"/>
</dbReference>
<feature type="transmembrane region" description="Helical" evidence="6">
    <location>
        <begin position="281"/>
        <end position="300"/>
    </location>
</feature>
<comment type="subcellular location">
    <subcellularLocation>
        <location evidence="1">Cell membrane</location>
        <topology evidence="1">Multi-pass membrane protein</topology>
    </subcellularLocation>
</comment>
<feature type="transmembrane region" description="Helical" evidence="6">
    <location>
        <begin position="150"/>
        <end position="172"/>
    </location>
</feature>
<evidence type="ECO:0000256" key="3">
    <source>
        <dbReference type="ARBA" id="ARBA00022692"/>
    </source>
</evidence>
<dbReference type="PANTHER" id="PTHR30250:SF11">
    <property type="entry name" value="O-ANTIGEN TRANSPORTER-RELATED"/>
    <property type="match status" value="1"/>
</dbReference>
<gene>
    <name evidence="7" type="ORF">DW674_02830</name>
</gene>
<feature type="transmembrane region" description="Helical" evidence="6">
    <location>
        <begin position="76"/>
        <end position="95"/>
    </location>
</feature>
<dbReference type="AlphaFoldDB" id="A0A414NYV5"/>
<protein>
    <submittedName>
        <fullName evidence="7">Lipopolysaccharide biosynthesis protein</fullName>
    </submittedName>
</protein>
<keyword evidence="3 6" id="KW-0812">Transmembrane</keyword>
<reference evidence="7 8" key="1">
    <citation type="submission" date="2018-08" db="EMBL/GenBank/DDBJ databases">
        <title>A genome reference for cultivated species of the human gut microbiota.</title>
        <authorList>
            <person name="Zou Y."/>
            <person name="Xue W."/>
            <person name="Luo G."/>
        </authorList>
    </citation>
    <scope>NUCLEOTIDE SEQUENCE [LARGE SCALE GENOMIC DNA]</scope>
    <source>
        <strain evidence="7 8">AM25-21AC</strain>
    </source>
</reference>
<evidence type="ECO:0000256" key="5">
    <source>
        <dbReference type="ARBA" id="ARBA00023136"/>
    </source>
</evidence>
<organism evidence="7 8">
    <name type="scientific">Mitsuokella multacida</name>
    <dbReference type="NCBI Taxonomy" id="52226"/>
    <lineage>
        <taxon>Bacteria</taxon>
        <taxon>Bacillati</taxon>
        <taxon>Bacillota</taxon>
        <taxon>Negativicutes</taxon>
        <taxon>Selenomonadales</taxon>
        <taxon>Selenomonadaceae</taxon>
        <taxon>Mitsuokella</taxon>
    </lineage>
</organism>
<dbReference type="EMBL" id="QRHE01000002">
    <property type="protein sequence ID" value="RHF52857.1"/>
    <property type="molecule type" value="Genomic_DNA"/>
</dbReference>